<evidence type="ECO:0000256" key="1">
    <source>
        <dbReference type="SAM" id="SignalP"/>
    </source>
</evidence>
<dbReference type="EMBL" id="WNKS01000015">
    <property type="protein sequence ID" value="MTV32285.1"/>
    <property type="molecule type" value="Genomic_DNA"/>
</dbReference>
<comment type="caution">
    <text evidence="2">The sequence shown here is derived from an EMBL/GenBank/DDBJ whole genome shotgun (WGS) entry which is preliminary data.</text>
</comment>
<evidence type="ECO:0000313" key="2">
    <source>
        <dbReference type="EMBL" id="MTV32285.1"/>
    </source>
</evidence>
<name>A0A6N8DRX9_RHOAC</name>
<feature type="chain" id="PRO_5026794611" evidence="1">
    <location>
        <begin position="21"/>
        <end position="179"/>
    </location>
</feature>
<protein>
    <submittedName>
        <fullName evidence="2">SRPBCC family protein</fullName>
    </submittedName>
</protein>
<keyword evidence="1" id="KW-0732">Signal</keyword>
<dbReference type="InterPro" id="IPR023393">
    <property type="entry name" value="START-like_dom_sf"/>
</dbReference>
<gene>
    <name evidence="2" type="ORF">GJ654_14950</name>
</gene>
<dbReference type="OrthoDB" id="1364128at2"/>
<feature type="signal peptide" evidence="1">
    <location>
        <begin position="1"/>
        <end position="20"/>
    </location>
</feature>
<reference evidence="2 3" key="1">
    <citation type="submission" date="2019-11" db="EMBL/GenBank/DDBJ databases">
        <title>Whole-genome sequence of a Rhodoblastus acidophilus DSM 142.</title>
        <authorList>
            <person name="Kyndt J.A."/>
            <person name="Meyer T.E."/>
        </authorList>
    </citation>
    <scope>NUCLEOTIDE SEQUENCE [LARGE SCALE GENOMIC DNA]</scope>
    <source>
        <strain evidence="2 3">DSM 142</strain>
    </source>
</reference>
<dbReference type="PANTHER" id="PTHR39332">
    <property type="entry name" value="BLL4707 PROTEIN"/>
    <property type="match status" value="1"/>
</dbReference>
<evidence type="ECO:0000313" key="3">
    <source>
        <dbReference type="Proteomes" id="UP000439113"/>
    </source>
</evidence>
<sequence>MRALALAAAMVAMSAFSATAHGPTRQKIVETVDIDKPVEKVWAVMGDYDALSKWHPVVASSVADKGNEVGSVRHLVLKAPGDPSFDEVLDKYDVAGHSYKYEIPKVDPKILPVNNYASTITVLDNGKGGSTVEWKGAFYRGYMLNDPPEELNDESSVKAVRGVYRAGLDNLKKMVESAP</sequence>
<proteinExistence type="predicted"/>
<dbReference type="PANTHER" id="PTHR39332:SF7">
    <property type="entry name" value="SRPBCC FAMILY PROTEIN"/>
    <property type="match status" value="1"/>
</dbReference>
<dbReference type="Pfam" id="PF10604">
    <property type="entry name" value="Polyketide_cyc2"/>
    <property type="match status" value="1"/>
</dbReference>
<dbReference type="RefSeq" id="WP_155446978.1">
    <property type="nucleotide sequence ID" value="NZ_JAOQNR010000007.1"/>
</dbReference>
<dbReference type="Proteomes" id="UP000439113">
    <property type="component" value="Unassembled WGS sequence"/>
</dbReference>
<dbReference type="CDD" id="cd07821">
    <property type="entry name" value="PYR_PYL_RCAR_like"/>
    <property type="match status" value="1"/>
</dbReference>
<dbReference type="Gene3D" id="3.30.530.20">
    <property type="match status" value="1"/>
</dbReference>
<dbReference type="InterPro" id="IPR019587">
    <property type="entry name" value="Polyketide_cyclase/dehydratase"/>
</dbReference>
<dbReference type="SUPFAM" id="SSF55961">
    <property type="entry name" value="Bet v1-like"/>
    <property type="match status" value="1"/>
</dbReference>
<accession>A0A6N8DRX9</accession>
<dbReference type="AlphaFoldDB" id="A0A6N8DRX9"/>
<organism evidence="2 3">
    <name type="scientific">Rhodoblastus acidophilus</name>
    <name type="common">Rhodopseudomonas acidophila</name>
    <dbReference type="NCBI Taxonomy" id="1074"/>
    <lineage>
        <taxon>Bacteria</taxon>
        <taxon>Pseudomonadati</taxon>
        <taxon>Pseudomonadota</taxon>
        <taxon>Alphaproteobacteria</taxon>
        <taxon>Hyphomicrobiales</taxon>
        <taxon>Rhodoblastaceae</taxon>
        <taxon>Rhodoblastus</taxon>
    </lineage>
</organism>